<evidence type="ECO:0000256" key="1">
    <source>
        <dbReference type="ARBA" id="ARBA00004651"/>
    </source>
</evidence>
<feature type="transmembrane region" description="Helical" evidence="8">
    <location>
        <begin position="268"/>
        <end position="285"/>
    </location>
</feature>
<dbReference type="AlphaFoldDB" id="A0A543FT42"/>
<comment type="caution">
    <text evidence="9">The sequence shown here is derived from an EMBL/GenBank/DDBJ whole genome shotgun (WGS) entry which is preliminary data.</text>
</comment>
<dbReference type="CDD" id="cd06579">
    <property type="entry name" value="TM_PBP1_transp_AraH_like"/>
    <property type="match status" value="1"/>
</dbReference>
<evidence type="ECO:0000256" key="4">
    <source>
        <dbReference type="ARBA" id="ARBA00022519"/>
    </source>
</evidence>
<feature type="transmembrane region" description="Helical" evidence="8">
    <location>
        <begin position="213"/>
        <end position="237"/>
    </location>
</feature>
<dbReference type="PANTHER" id="PTHR32196">
    <property type="entry name" value="ABC TRANSPORTER PERMEASE PROTEIN YPHD-RELATED-RELATED"/>
    <property type="match status" value="1"/>
</dbReference>
<proteinExistence type="predicted"/>
<dbReference type="Proteomes" id="UP000319818">
    <property type="component" value="Unassembled WGS sequence"/>
</dbReference>
<dbReference type="Pfam" id="PF02653">
    <property type="entry name" value="BPD_transp_2"/>
    <property type="match status" value="1"/>
</dbReference>
<evidence type="ECO:0000256" key="7">
    <source>
        <dbReference type="ARBA" id="ARBA00023136"/>
    </source>
</evidence>
<dbReference type="RefSeq" id="WP_142103868.1">
    <property type="nucleotide sequence ID" value="NZ_VFPH01000002.1"/>
</dbReference>
<evidence type="ECO:0000256" key="6">
    <source>
        <dbReference type="ARBA" id="ARBA00022989"/>
    </source>
</evidence>
<dbReference type="PANTHER" id="PTHR32196:SF21">
    <property type="entry name" value="ABC TRANSPORTER PERMEASE PROTEIN YPHD-RELATED"/>
    <property type="match status" value="1"/>
</dbReference>
<dbReference type="OrthoDB" id="3468954at2"/>
<feature type="transmembrane region" description="Helical" evidence="8">
    <location>
        <begin position="243"/>
        <end position="261"/>
    </location>
</feature>
<keyword evidence="5 8" id="KW-0812">Transmembrane</keyword>
<evidence type="ECO:0000256" key="2">
    <source>
        <dbReference type="ARBA" id="ARBA00022448"/>
    </source>
</evidence>
<protein>
    <submittedName>
        <fullName evidence="9">Monosaccharide ABC transporter membrane protein (CUT2 family)</fullName>
    </submittedName>
</protein>
<evidence type="ECO:0000256" key="5">
    <source>
        <dbReference type="ARBA" id="ARBA00022692"/>
    </source>
</evidence>
<keyword evidence="10" id="KW-1185">Reference proteome</keyword>
<gene>
    <name evidence="9" type="ORF">FB388_4179</name>
</gene>
<accession>A0A543FT42</accession>
<reference evidence="9 10" key="1">
    <citation type="submission" date="2019-06" db="EMBL/GenBank/DDBJ databases">
        <title>Sequencing the genomes of 1000 actinobacteria strains.</title>
        <authorList>
            <person name="Klenk H.-P."/>
        </authorList>
    </citation>
    <scope>NUCLEOTIDE SEQUENCE [LARGE SCALE GENOMIC DNA]</scope>
    <source>
        <strain evidence="9 10">DSM 45511</strain>
    </source>
</reference>
<evidence type="ECO:0000313" key="10">
    <source>
        <dbReference type="Proteomes" id="UP000319818"/>
    </source>
</evidence>
<keyword evidence="4" id="KW-0997">Cell inner membrane</keyword>
<comment type="subcellular location">
    <subcellularLocation>
        <location evidence="1">Cell membrane</location>
        <topology evidence="1">Multi-pass membrane protein</topology>
    </subcellularLocation>
</comment>
<feature type="transmembrane region" description="Helical" evidence="8">
    <location>
        <begin position="123"/>
        <end position="142"/>
    </location>
</feature>
<keyword evidence="6 8" id="KW-1133">Transmembrane helix</keyword>
<feature type="transmembrane region" description="Helical" evidence="8">
    <location>
        <begin position="12"/>
        <end position="31"/>
    </location>
</feature>
<feature type="transmembrane region" description="Helical" evidence="8">
    <location>
        <begin position="43"/>
        <end position="62"/>
    </location>
</feature>
<feature type="transmembrane region" description="Helical" evidence="8">
    <location>
        <begin position="69"/>
        <end position="86"/>
    </location>
</feature>
<dbReference type="GO" id="GO:0022857">
    <property type="term" value="F:transmembrane transporter activity"/>
    <property type="evidence" value="ECO:0007669"/>
    <property type="project" value="InterPro"/>
</dbReference>
<evidence type="ECO:0000313" key="9">
    <source>
        <dbReference type="EMBL" id="TQM36982.1"/>
    </source>
</evidence>
<evidence type="ECO:0000256" key="8">
    <source>
        <dbReference type="SAM" id="Phobius"/>
    </source>
</evidence>
<feature type="transmembrane region" description="Helical" evidence="8">
    <location>
        <begin position="162"/>
        <end position="183"/>
    </location>
</feature>
<feature type="transmembrane region" description="Helical" evidence="8">
    <location>
        <begin position="92"/>
        <end position="111"/>
    </location>
</feature>
<dbReference type="EMBL" id="VFPH01000002">
    <property type="protein sequence ID" value="TQM36982.1"/>
    <property type="molecule type" value="Genomic_DNA"/>
</dbReference>
<keyword evidence="7 8" id="KW-0472">Membrane</keyword>
<sequence>MAGKRLSFQLGMIPAVVAAIVIGALVSDAFLTPGNLLNVLQQSAELAILVIAETLILLTGKFDLSLESVVGFAPMLAAWLVLPSVLGGTEAIPAATGLIVLFGVGAAVGLLNGLMVTRLRLNAFITTLAVLILLRGATLGVADGRTLANLPPAFTYLGSTSFVGLPFTVWIAAVLFAGVHLFLNYHRHGRAIYAVGGNPVAAHAAGIRVSRTVLAVFVVAGVLAALAGLLLTGRLAAVTAGQGQNMIFTVFAAAVIGGISLNGGRGSVLGALLGVLLLGVISNILTLSQISTFWIDAANGAIILAALLIQRATGEKSEET</sequence>
<evidence type="ECO:0000256" key="3">
    <source>
        <dbReference type="ARBA" id="ARBA00022475"/>
    </source>
</evidence>
<dbReference type="InterPro" id="IPR001851">
    <property type="entry name" value="ABC_transp_permease"/>
</dbReference>
<name>A0A543FT42_9PSEU</name>
<dbReference type="GO" id="GO:0005886">
    <property type="term" value="C:plasma membrane"/>
    <property type="evidence" value="ECO:0007669"/>
    <property type="project" value="UniProtKB-SubCell"/>
</dbReference>
<organism evidence="9 10">
    <name type="scientific">Pseudonocardia cypriaca</name>
    <dbReference type="NCBI Taxonomy" id="882449"/>
    <lineage>
        <taxon>Bacteria</taxon>
        <taxon>Bacillati</taxon>
        <taxon>Actinomycetota</taxon>
        <taxon>Actinomycetes</taxon>
        <taxon>Pseudonocardiales</taxon>
        <taxon>Pseudonocardiaceae</taxon>
        <taxon>Pseudonocardia</taxon>
    </lineage>
</organism>
<keyword evidence="2" id="KW-0813">Transport</keyword>
<keyword evidence="3" id="KW-1003">Cell membrane</keyword>
<feature type="transmembrane region" description="Helical" evidence="8">
    <location>
        <begin position="291"/>
        <end position="309"/>
    </location>
</feature>